<dbReference type="Gene3D" id="3.40.50.720">
    <property type="entry name" value="NAD(P)-binding Rossmann-like Domain"/>
    <property type="match status" value="1"/>
</dbReference>
<name>A0A261XX37_9FUNG</name>
<evidence type="ECO:0000313" key="2">
    <source>
        <dbReference type="EMBL" id="OZJ02920.1"/>
    </source>
</evidence>
<accession>A0A261XX37</accession>
<dbReference type="OrthoDB" id="3358371at2759"/>
<dbReference type="InterPro" id="IPR052718">
    <property type="entry name" value="NmrA-type_oxidoreductase"/>
</dbReference>
<comment type="caution">
    <text evidence="2">The sequence shown here is derived from an EMBL/GenBank/DDBJ whole genome shotgun (WGS) entry which is preliminary data.</text>
</comment>
<dbReference type="InterPro" id="IPR036291">
    <property type="entry name" value="NAD(P)-bd_dom_sf"/>
</dbReference>
<dbReference type="PANTHER" id="PTHR47129">
    <property type="entry name" value="QUINONE OXIDOREDUCTASE 2"/>
    <property type="match status" value="1"/>
</dbReference>
<feature type="domain" description="NmrA-like" evidence="1">
    <location>
        <begin position="3"/>
        <end position="255"/>
    </location>
</feature>
<proteinExistence type="predicted"/>
<dbReference type="InterPro" id="IPR008030">
    <property type="entry name" value="NmrA-like"/>
</dbReference>
<dbReference type="PANTHER" id="PTHR47129:SF1">
    <property type="entry name" value="NMRA-LIKE DOMAIN-CONTAINING PROTEIN"/>
    <property type="match status" value="1"/>
</dbReference>
<evidence type="ECO:0000259" key="1">
    <source>
        <dbReference type="Pfam" id="PF05368"/>
    </source>
</evidence>
<evidence type="ECO:0000313" key="3">
    <source>
        <dbReference type="Proteomes" id="UP000242875"/>
    </source>
</evidence>
<gene>
    <name evidence="2" type="ORF">BZG36_04115</name>
</gene>
<dbReference type="AlphaFoldDB" id="A0A261XX37"/>
<organism evidence="2 3">
    <name type="scientific">Bifiguratus adelaidae</name>
    <dbReference type="NCBI Taxonomy" id="1938954"/>
    <lineage>
        <taxon>Eukaryota</taxon>
        <taxon>Fungi</taxon>
        <taxon>Fungi incertae sedis</taxon>
        <taxon>Mucoromycota</taxon>
        <taxon>Mucoromycotina</taxon>
        <taxon>Endogonomycetes</taxon>
        <taxon>Endogonales</taxon>
        <taxon>Endogonales incertae sedis</taxon>
        <taxon>Bifiguratus</taxon>
    </lineage>
</organism>
<sequence length="292" mass="31222">MTDQRILVTCATGELGRLAVKHLLQRGKGIMVIAGVRDPNSETAKSLEQAGAELRVADYDKPETLDAAFAGVDTLLLISSSAPTGRYQHHVNAINAAKRAGVKLLVYTSLLKADISPMRLMIDPREIEKAIMDSGIPFVILRNGWYHENYLGSLKATLEYGAQLGSSKDGRISAASRDELAEAAAIVVISGENHAGRAYELAGDEAYTLSEFAAELSRQSGKQILYKDLPEEDYKKTLMGFGLPEPIAASLADADVQAASGALYDDSHQLSKLIGHSTAPLSKVIANALAAQ</sequence>
<dbReference type="EMBL" id="MVBO01000116">
    <property type="protein sequence ID" value="OZJ02920.1"/>
    <property type="molecule type" value="Genomic_DNA"/>
</dbReference>
<reference evidence="2 3" key="1">
    <citation type="journal article" date="2017" name="Mycologia">
        <title>Bifiguratus adelaidae, gen. et sp. nov., a new member of Mucoromycotina in endophytic and soil-dwelling habitats.</title>
        <authorList>
            <person name="Torres-Cruz T.J."/>
            <person name="Billingsley Tobias T.L."/>
            <person name="Almatruk M."/>
            <person name="Hesse C."/>
            <person name="Kuske C.R."/>
            <person name="Desiro A."/>
            <person name="Benucci G.M."/>
            <person name="Bonito G."/>
            <person name="Stajich J.E."/>
            <person name="Dunlap C."/>
            <person name="Arnold A.E."/>
            <person name="Porras-Alfaro A."/>
        </authorList>
    </citation>
    <scope>NUCLEOTIDE SEQUENCE [LARGE SCALE GENOMIC DNA]</scope>
    <source>
        <strain evidence="2 3">AZ0501</strain>
    </source>
</reference>
<dbReference type="CDD" id="cd05269">
    <property type="entry name" value="TMR_SDR_a"/>
    <property type="match status" value="1"/>
</dbReference>
<dbReference type="Gene3D" id="3.90.25.10">
    <property type="entry name" value="UDP-galactose 4-epimerase, domain 1"/>
    <property type="match status" value="1"/>
</dbReference>
<protein>
    <recommendedName>
        <fullName evidence="1">NmrA-like domain-containing protein</fullName>
    </recommendedName>
</protein>
<dbReference type="Pfam" id="PF05368">
    <property type="entry name" value="NmrA"/>
    <property type="match status" value="1"/>
</dbReference>
<keyword evidence="3" id="KW-1185">Reference proteome</keyword>
<dbReference type="SUPFAM" id="SSF51735">
    <property type="entry name" value="NAD(P)-binding Rossmann-fold domains"/>
    <property type="match status" value="1"/>
</dbReference>
<dbReference type="Proteomes" id="UP000242875">
    <property type="component" value="Unassembled WGS sequence"/>
</dbReference>